<evidence type="ECO:0000256" key="3">
    <source>
        <dbReference type="RuleBase" id="RU003651"/>
    </source>
</evidence>
<dbReference type="InterPro" id="IPR003338">
    <property type="entry name" value="CDC4_N-term_subdom"/>
</dbReference>
<dbReference type="Pfam" id="PF00004">
    <property type="entry name" value="AAA"/>
    <property type="match status" value="2"/>
</dbReference>
<organism evidence="7 8">
    <name type="scientific">Amycolatopsis lexingtonensis</name>
    <dbReference type="NCBI Taxonomy" id="218822"/>
    <lineage>
        <taxon>Bacteria</taxon>
        <taxon>Bacillati</taxon>
        <taxon>Actinomycetota</taxon>
        <taxon>Actinomycetes</taxon>
        <taxon>Pseudonocardiales</taxon>
        <taxon>Pseudonocardiaceae</taxon>
        <taxon>Amycolatopsis</taxon>
    </lineage>
</organism>
<dbReference type="SMART" id="SM00382">
    <property type="entry name" value="AAA"/>
    <property type="match status" value="2"/>
</dbReference>
<feature type="domain" description="CDC48 N-terminal subdomain" evidence="6">
    <location>
        <begin position="7"/>
        <end position="91"/>
    </location>
</feature>
<evidence type="ECO:0000256" key="1">
    <source>
        <dbReference type="ARBA" id="ARBA00022741"/>
    </source>
</evidence>
<comment type="similarity">
    <text evidence="3">Belongs to the AAA ATPase family.</text>
</comment>
<dbReference type="PANTHER" id="PTHR23077:SF171">
    <property type="entry name" value="NUCLEAR VALOSIN-CONTAINING PROTEIN-LIKE"/>
    <property type="match status" value="1"/>
</dbReference>
<dbReference type="SMART" id="SM01073">
    <property type="entry name" value="CDC48_N"/>
    <property type="match status" value="1"/>
</dbReference>
<dbReference type="SUPFAM" id="SSF52540">
    <property type="entry name" value="P-loop containing nucleoside triphosphate hydrolases"/>
    <property type="match status" value="2"/>
</dbReference>
<feature type="domain" description="AAA+ ATPase" evidence="4">
    <location>
        <begin position="525"/>
        <end position="662"/>
    </location>
</feature>
<dbReference type="CDD" id="cd19511">
    <property type="entry name" value="RecA-like_CDC48_r2-like"/>
    <property type="match status" value="1"/>
</dbReference>
<dbReference type="PANTHER" id="PTHR23077">
    <property type="entry name" value="AAA-FAMILY ATPASE"/>
    <property type="match status" value="1"/>
</dbReference>
<keyword evidence="1 3" id="KW-0547">Nucleotide-binding</keyword>
<dbReference type="PROSITE" id="PS00674">
    <property type="entry name" value="AAA"/>
    <property type="match status" value="1"/>
</dbReference>
<comment type="caution">
    <text evidence="7">The sequence shown here is derived from an EMBL/GenBank/DDBJ whole genome shotgun (WGS) entry which is preliminary data.</text>
</comment>
<keyword evidence="2 3" id="KW-0067">ATP-binding</keyword>
<evidence type="ECO:0000313" key="7">
    <source>
        <dbReference type="EMBL" id="MBE1500500.1"/>
    </source>
</evidence>
<dbReference type="InterPro" id="IPR050168">
    <property type="entry name" value="AAA_ATPase_domain"/>
</dbReference>
<dbReference type="EMBL" id="JADBEG010000001">
    <property type="protein sequence ID" value="MBE1500500.1"/>
    <property type="molecule type" value="Genomic_DNA"/>
</dbReference>
<gene>
    <name evidence="7" type="ORF">H4696_007600</name>
</gene>
<feature type="domain" description="AAA+ ATPase" evidence="4">
    <location>
        <begin position="272"/>
        <end position="400"/>
    </location>
</feature>
<proteinExistence type="inferred from homology"/>
<dbReference type="InterPro" id="IPR004201">
    <property type="entry name" value="Cdc48_dom2"/>
</dbReference>
<dbReference type="Pfam" id="PF17862">
    <property type="entry name" value="AAA_lid_3"/>
    <property type="match status" value="2"/>
</dbReference>
<dbReference type="InterPro" id="IPR003593">
    <property type="entry name" value="AAA+_ATPase"/>
</dbReference>
<dbReference type="InterPro" id="IPR041569">
    <property type="entry name" value="AAA_lid_3"/>
</dbReference>
<name>A0ABR9IBE1_9PSEU</name>
<dbReference type="InterPro" id="IPR003960">
    <property type="entry name" value="ATPase_AAA_CS"/>
</dbReference>
<sequence length="755" mass="79010">MSHPQITLTVRHTPSALDTRRGVVRLHPEVLDALGLRAWDAVHLTGARISAALAAPADEAGMPGVLLTDDVTMSNLGVTEGSEVVVAPAEVAAARTVTVAGSRLASVSVSPHMLRLALIGKVLTVGDAVSLLPQDLAPTPGSDPAGLRGQLSRAIGATWTNELLTVTATEPAATVAVGPSTVVVWRDGARPAAEPAAPRTATALVRTSAVTAAEEWIDAEIVEDEVTVEEVVEPAVPLADLIGAEAAARKLGEWFDLAFHRPELLARLGAPAHLGVLLSGPEGVGKATLVRSVANEAGIHVVPLAAPNLAVLDPNVAVARLREAVRSADGPAVLLLTDVDALLPATTPPPVATVVLEELRTALRRGQFAVVATTARAESADPRLRAADLLDRELGLALPDAKTRRELLNVLLRDVPLDTGIDCGVLAEKTPGFVAADLIALRRDAALRAALRQRDTDEPRISQQDLLDALATVRPVSMSTSDNLATGGLTLDDVGNMVDVKQSLTEAVLWPLRYPDSFARLGVEPPRGVLLYGPPGGGKTFLVRALAGTGALNVFAVKGAELMDKWVGESERAVRELFRRAAEAAPSLIFLDEIDALAPRRGQSSDSGVADRVVAALLTELDGVEPMREVVVLGATNRPELVDPALLRPGRLERRVYVPPPDAEARAAILAASSKNTPLASDVDLAEVASTLDGYSAADCAALIREAALTAMRESLEAREVTAAHLDAARKTVRPSLDPAQLATLEAYAKTQAGE</sequence>
<dbReference type="SMART" id="SM01072">
    <property type="entry name" value="CDC48_2"/>
    <property type="match status" value="1"/>
</dbReference>
<dbReference type="InterPro" id="IPR027417">
    <property type="entry name" value="P-loop_NTPase"/>
</dbReference>
<evidence type="ECO:0000259" key="6">
    <source>
        <dbReference type="SMART" id="SM01073"/>
    </source>
</evidence>
<evidence type="ECO:0000259" key="5">
    <source>
        <dbReference type="SMART" id="SM01072"/>
    </source>
</evidence>
<evidence type="ECO:0000313" key="8">
    <source>
        <dbReference type="Proteomes" id="UP000631670"/>
    </source>
</evidence>
<keyword evidence="8" id="KW-1185">Reference proteome</keyword>
<dbReference type="InterPro" id="IPR009010">
    <property type="entry name" value="Asp_de-COase-like_dom_sf"/>
</dbReference>
<dbReference type="SUPFAM" id="SSF50692">
    <property type="entry name" value="ADC-like"/>
    <property type="match status" value="1"/>
</dbReference>
<dbReference type="Pfam" id="PF02359">
    <property type="entry name" value="CDC48_N"/>
    <property type="match status" value="1"/>
</dbReference>
<evidence type="ECO:0000256" key="2">
    <source>
        <dbReference type="ARBA" id="ARBA00022840"/>
    </source>
</evidence>
<dbReference type="Gene3D" id="3.40.50.300">
    <property type="entry name" value="P-loop containing nucleotide triphosphate hydrolases"/>
    <property type="match status" value="2"/>
</dbReference>
<dbReference type="RefSeq" id="WP_086857662.1">
    <property type="nucleotide sequence ID" value="NZ_JADBEG010000001.1"/>
</dbReference>
<dbReference type="Proteomes" id="UP000631670">
    <property type="component" value="Unassembled WGS sequence"/>
</dbReference>
<dbReference type="Gene3D" id="2.40.40.20">
    <property type="match status" value="1"/>
</dbReference>
<reference evidence="7 8" key="1">
    <citation type="submission" date="2020-10" db="EMBL/GenBank/DDBJ databases">
        <title>Sequencing the genomes of 1000 actinobacteria strains.</title>
        <authorList>
            <person name="Klenk H.-P."/>
        </authorList>
    </citation>
    <scope>NUCLEOTIDE SEQUENCE [LARGE SCALE GENOMIC DNA]</scope>
    <source>
        <strain evidence="7 8">DSM 44653</strain>
    </source>
</reference>
<dbReference type="Gene3D" id="1.10.8.60">
    <property type="match status" value="2"/>
</dbReference>
<feature type="domain" description="CDC48" evidence="5">
    <location>
        <begin position="108"/>
        <end position="191"/>
    </location>
</feature>
<accession>A0ABR9IBE1</accession>
<protein>
    <submittedName>
        <fullName evidence="7">Transitional endoplasmic reticulum ATPase</fullName>
    </submittedName>
</protein>
<dbReference type="InterPro" id="IPR003959">
    <property type="entry name" value="ATPase_AAA_core"/>
</dbReference>
<evidence type="ECO:0000259" key="4">
    <source>
        <dbReference type="SMART" id="SM00382"/>
    </source>
</evidence>